<dbReference type="AlphaFoldDB" id="A0A8T4GWI1"/>
<keyword evidence="4" id="KW-1185">Reference proteome</keyword>
<proteinExistence type="predicted"/>
<feature type="compositionally biased region" description="Acidic residues" evidence="1">
    <location>
        <begin position="88"/>
        <end position="97"/>
    </location>
</feature>
<accession>A0A8T4GWI1</accession>
<feature type="region of interest" description="Disordered" evidence="1">
    <location>
        <begin position="85"/>
        <end position="104"/>
    </location>
</feature>
<gene>
    <name evidence="3" type="ORF">J2753_001982</name>
</gene>
<sequence length="104" mass="11102">MYLSHPVRRMRRDPGPETAGLVVELDPDADPAALQEAVDDAGGEVAAELQFDCWLIRVPEAALDDLCSLPGVVRIETEATLDRSVDETLGDIDDEGDATPNGGN</sequence>
<dbReference type="EMBL" id="JAGGLC010000004">
    <property type="protein sequence ID" value="MBP1987481.1"/>
    <property type="molecule type" value="Genomic_DNA"/>
</dbReference>
<evidence type="ECO:0000259" key="2">
    <source>
        <dbReference type="Pfam" id="PF26036"/>
    </source>
</evidence>
<name>A0A8T4GWI1_9EURY</name>
<dbReference type="InterPro" id="IPR058957">
    <property type="entry name" value="Peptidase_inhib_put_dom"/>
</dbReference>
<organism evidence="3 4">
    <name type="scientific">Halolamina salifodinae</name>
    <dbReference type="NCBI Taxonomy" id="1202767"/>
    <lineage>
        <taxon>Archaea</taxon>
        <taxon>Methanobacteriati</taxon>
        <taxon>Methanobacteriota</taxon>
        <taxon>Stenosarchaea group</taxon>
        <taxon>Halobacteria</taxon>
        <taxon>Halobacteriales</taxon>
        <taxon>Haloferacaceae</taxon>
    </lineage>
</organism>
<evidence type="ECO:0000313" key="3">
    <source>
        <dbReference type="EMBL" id="MBP1987481.1"/>
    </source>
</evidence>
<dbReference type="Pfam" id="PF26036">
    <property type="entry name" value="Peptidase_inhib_put"/>
    <property type="match status" value="1"/>
</dbReference>
<dbReference type="RefSeq" id="WP_245334591.1">
    <property type="nucleotide sequence ID" value="NZ_JAGGLC010000004.1"/>
</dbReference>
<feature type="domain" description="Putative peptidase inhibitor" evidence="2">
    <location>
        <begin position="1"/>
        <end position="82"/>
    </location>
</feature>
<evidence type="ECO:0000256" key="1">
    <source>
        <dbReference type="SAM" id="MobiDB-lite"/>
    </source>
</evidence>
<reference evidence="3" key="1">
    <citation type="submission" date="2021-03" db="EMBL/GenBank/DDBJ databases">
        <title>Genomic Encyclopedia of Type Strains, Phase IV (KMG-IV): sequencing the most valuable type-strain genomes for metagenomic binning, comparative biology and taxonomic classification.</title>
        <authorList>
            <person name="Goeker M."/>
        </authorList>
    </citation>
    <scope>NUCLEOTIDE SEQUENCE</scope>
    <source>
        <strain evidence="3">DSM 26232</strain>
    </source>
</reference>
<evidence type="ECO:0000313" key="4">
    <source>
        <dbReference type="Proteomes" id="UP000823736"/>
    </source>
</evidence>
<comment type="caution">
    <text evidence="3">The sequence shown here is derived from an EMBL/GenBank/DDBJ whole genome shotgun (WGS) entry which is preliminary data.</text>
</comment>
<protein>
    <recommendedName>
        <fullName evidence="2">Putative peptidase inhibitor domain-containing protein</fullName>
    </recommendedName>
</protein>
<dbReference type="Proteomes" id="UP000823736">
    <property type="component" value="Unassembled WGS sequence"/>
</dbReference>